<dbReference type="RefSeq" id="WP_017157659.1">
    <property type="nucleotide sequence ID" value="NZ_CP083575.1"/>
</dbReference>
<gene>
    <name evidence="1" type="ORF">J7405_11150</name>
</gene>
<proteinExistence type="predicted"/>
<dbReference type="AlphaFoldDB" id="A0A8I2BV94"/>
<comment type="caution">
    <text evidence="1">The sequence shown here is derived from an EMBL/GenBank/DDBJ whole genome shotgun (WGS) entry which is preliminary data.</text>
</comment>
<sequence length="65" mass="7459">MPQARDEYDSYVPEICTLLWQGADQATVATALREIARQRMGLHGTDVLAEQAARRLMVWREVITR</sequence>
<dbReference type="Proteomes" id="UP000668572">
    <property type="component" value="Unassembled WGS sequence"/>
</dbReference>
<accession>A0A8I2BV94</accession>
<reference evidence="1" key="1">
    <citation type="submission" date="2021-03" db="EMBL/GenBank/DDBJ databases">
        <title>Molecular characterization of Xanthomonas species pathogenic on Araceae and the development of a triplex TaqMan assay for detection of X. phaseoli pv. dieffenbachiae.</title>
        <authorList>
            <person name="Van Der Wolf J."/>
            <person name="Krijger M."/>
            <person name="Mendes O."/>
            <person name="Brankovics B."/>
            <person name="Bonants P."/>
            <person name="Meekes E."/>
        </authorList>
    </citation>
    <scope>NUCLEOTIDE SEQUENCE</scope>
    <source>
        <strain evidence="1">NBC1264</strain>
    </source>
</reference>
<name>A0A8I2BV94_XANMN</name>
<evidence type="ECO:0000313" key="1">
    <source>
        <dbReference type="EMBL" id="MBO9760092.1"/>
    </source>
</evidence>
<dbReference type="EMBL" id="JAGHXW010000032">
    <property type="protein sequence ID" value="MBO9760092.1"/>
    <property type="molecule type" value="Genomic_DNA"/>
</dbReference>
<organism evidence="1 2">
    <name type="scientific">Xanthomonas manihotis</name>
    <dbReference type="NCBI Taxonomy" id="43353"/>
    <lineage>
        <taxon>Bacteria</taxon>
        <taxon>Pseudomonadati</taxon>
        <taxon>Pseudomonadota</taxon>
        <taxon>Gammaproteobacteria</taxon>
        <taxon>Lysobacterales</taxon>
        <taxon>Lysobacteraceae</taxon>
        <taxon>Xanthomonas</taxon>
    </lineage>
</organism>
<evidence type="ECO:0000313" key="2">
    <source>
        <dbReference type="Proteomes" id="UP000668572"/>
    </source>
</evidence>
<protein>
    <submittedName>
        <fullName evidence="1">Uncharacterized protein</fullName>
    </submittedName>
</protein>